<dbReference type="InterPro" id="IPR016181">
    <property type="entry name" value="Acyl_CoA_acyltransferase"/>
</dbReference>
<dbReference type="EMBL" id="JBHUIM010000002">
    <property type="protein sequence ID" value="MFD2247313.1"/>
    <property type="molecule type" value="Genomic_DNA"/>
</dbReference>
<comment type="caution">
    <text evidence="1">The sequence shown here is derived from an EMBL/GenBank/DDBJ whole genome shotgun (WGS) entry which is preliminary data.</text>
</comment>
<evidence type="ECO:0000313" key="1">
    <source>
        <dbReference type="EMBL" id="MFD2247313.1"/>
    </source>
</evidence>
<keyword evidence="1" id="KW-0808">Transferase</keyword>
<reference evidence="2" key="1">
    <citation type="journal article" date="2019" name="Int. J. Syst. Evol. Microbiol.">
        <title>The Global Catalogue of Microorganisms (GCM) 10K type strain sequencing project: providing services to taxonomists for standard genome sequencing and annotation.</title>
        <authorList>
            <consortium name="The Broad Institute Genomics Platform"/>
            <consortium name="The Broad Institute Genome Sequencing Center for Infectious Disease"/>
            <person name="Wu L."/>
            <person name="Ma J."/>
        </authorList>
    </citation>
    <scope>NUCLEOTIDE SEQUENCE [LARGE SCALE GENOMIC DNA]</scope>
    <source>
        <strain evidence="2">CGMCC 4.1782</strain>
    </source>
</reference>
<evidence type="ECO:0000313" key="2">
    <source>
        <dbReference type="Proteomes" id="UP001597374"/>
    </source>
</evidence>
<dbReference type="SUPFAM" id="SSF55729">
    <property type="entry name" value="Acyl-CoA N-acyltransferases (Nat)"/>
    <property type="match status" value="1"/>
</dbReference>
<sequence length="191" mass="22326">MISLTHIKTRTAQKEDIESVLALQSLYLYDNLSEEERQEGFVTTPFTTEQLEQIIEREGLFIATDKEQIVAYAFAGGWDYFSQWPIFPYMTSRFPSLHFKDFDISTENSFQYGPVCIDIPYRGSGLLNNLFEYMRRQMVVKYPLSVTFINQVNKRSLNAHVNKLGWTVIDEFDFNGKQYYGLAFDMQESVL</sequence>
<name>A0ABW5CZ34_9BACT</name>
<dbReference type="RefSeq" id="WP_250430246.1">
    <property type="nucleotide sequence ID" value="NZ_JALPRR010000003.1"/>
</dbReference>
<dbReference type="Proteomes" id="UP001597374">
    <property type="component" value="Unassembled WGS sequence"/>
</dbReference>
<keyword evidence="1" id="KW-0012">Acyltransferase</keyword>
<proteinExistence type="predicted"/>
<keyword evidence="2" id="KW-1185">Reference proteome</keyword>
<protein>
    <submittedName>
        <fullName evidence="1">GNAT family N-acetyltransferase</fullName>
        <ecNumber evidence="1">2.3.-.-</ecNumber>
    </submittedName>
</protein>
<dbReference type="Gene3D" id="3.40.630.30">
    <property type="match status" value="1"/>
</dbReference>
<dbReference type="EC" id="2.3.-.-" evidence="1"/>
<organism evidence="1 2">
    <name type="scientific">Pontibacter ruber</name>
    <dbReference type="NCBI Taxonomy" id="1343895"/>
    <lineage>
        <taxon>Bacteria</taxon>
        <taxon>Pseudomonadati</taxon>
        <taxon>Bacteroidota</taxon>
        <taxon>Cytophagia</taxon>
        <taxon>Cytophagales</taxon>
        <taxon>Hymenobacteraceae</taxon>
        <taxon>Pontibacter</taxon>
    </lineage>
</organism>
<dbReference type="GO" id="GO:0016746">
    <property type="term" value="F:acyltransferase activity"/>
    <property type="evidence" value="ECO:0007669"/>
    <property type="project" value="UniProtKB-KW"/>
</dbReference>
<gene>
    <name evidence="1" type="ORF">ACFSKP_13690</name>
</gene>
<accession>A0ABW5CZ34</accession>